<name>A0A417Z1T3_9MICO</name>
<evidence type="ECO:0000256" key="3">
    <source>
        <dbReference type="SAM" id="MobiDB-lite"/>
    </source>
</evidence>
<dbReference type="Pfam" id="PF06737">
    <property type="entry name" value="Transglycosylas"/>
    <property type="match status" value="1"/>
</dbReference>
<feature type="chain" id="PRO_5019560834" description="Resuscitation-promoting factor core lysozyme-like domain-containing protein" evidence="4">
    <location>
        <begin position="36"/>
        <end position="245"/>
    </location>
</feature>
<dbReference type="AlphaFoldDB" id="A0A417Z1T3"/>
<accession>A0A417Z1T3</accession>
<proteinExistence type="inferred from homology"/>
<reference evidence="6 7" key="1">
    <citation type="submission" date="2018-08" db="EMBL/GenBank/DDBJ databases">
        <title>Whole genome sequence analysis of Dermacoccus abyssi bacteria isolated from Deep Mariana trench Micromonospora spp reveals genes involved in the environmental adaptation and production of secondary metabolites.</title>
        <authorList>
            <person name="Abdel-Mageed W.M."/>
            <person name="Lehri B."/>
            <person name="Nouioui I."/>
            <person name="Goodfellow I."/>
            <person name="Jaspars M."/>
            <person name="Karlyshev A."/>
        </authorList>
    </citation>
    <scope>NUCLEOTIDE SEQUENCE [LARGE SCALE GENOMIC DNA]</scope>
    <source>
        <strain evidence="6 7">MT1.1</strain>
    </source>
</reference>
<feature type="compositionally biased region" description="Basic residues" evidence="3">
    <location>
        <begin position="208"/>
        <end position="218"/>
    </location>
</feature>
<feature type="compositionally biased region" description="Basic residues" evidence="3">
    <location>
        <begin position="173"/>
        <end position="198"/>
    </location>
</feature>
<dbReference type="SUPFAM" id="SSF53955">
    <property type="entry name" value="Lysozyme-like"/>
    <property type="match status" value="1"/>
</dbReference>
<evidence type="ECO:0000259" key="5">
    <source>
        <dbReference type="Pfam" id="PF06737"/>
    </source>
</evidence>
<dbReference type="InterPro" id="IPR010618">
    <property type="entry name" value="RPF"/>
</dbReference>
<organism evidence="6 7">
    <name type="scientific">Dermacoccus abyssi</name>
    <dbReference type="NCBI Taxonomy" id="322596"/>
    <lineage>
        <taxon>Bacteria</taxon>
        <taxon>Bacillati</taxon>
        <taxon>Actinomycetota</taxon>
        <taxon>Actinomycetes</taxon>
        <taxon>Micrococcales</taxon>
        <taxon>Dermacoccaceae</taxon>
        <taxon>Dermacoccus</taxon>
    </lineage>
</organism>
<feature type="signal peptide" evidence="4">
    <location>
        <begin position="1"/>
        <end position="35"/>
    </location>
</feature>
<dbReference type="GO" id="GO:0016787">
    <property type="term" value="F:hydrolase activity"/>
    <property type="evidence" value="ECO:0007669"/>
    <property type="project" value="UniProtKB-KW"/>
</dbReference>
<evidence type="ECO:0000313" key="7">
    <source>
        <dbReference type="Proteomes" id="UP000285376"/>
    </source>
</evidence>
<dbReference type="InterPro" id="IPR023346">
    <property type="entry name" value="Lysozyme-like_dom_sf"/>
</dbReference>
<evidence type="ECO:0000256" key="4">
    <source>
        <dbReference type="SAM" id="SignalP"/>
    </source>
</evidence>
<gene>
    <name evidence="6" type="ORF">D1832_11850</name>
</gene>
<dbReference type="EMBL" id="QWLM01000015">
    <property type="protein sequence ID" value="RHW44561.1"/>
    <property type="molecule type" value="Genomic_DNA"/>
</dbReference>
<feature type="compositionally biased region" description="Low complexity" evidence="3">
    <location>
        <begin position="236"/>
        <end position="245"/>
    </location>
</feature>
<evidence type="ECO:0000256" key="2">
    <source>
        <dbReference type="ARBA" id="ARBA00022801"/>
    </source>
</evidence>
<dbReference type="Proteomes" id="UP000285376">
    <property type="component" value="Unassembled WGS sequence"/>
</dbReference>
<dbReference type="Gene3D" id="1.10.530.10">
    <property type="match status" value="1"/>
</dbReference>
<keyword evidence="2" id="KW-0378">Hydrolase</keyword>
<keyword evidence="4" id="KW-0732">Signal</keyword>
<dbReference type="RefSeq" id="WP_118914271.1">
    <property type="nucleotide sequence ID" value="NZ_CBCRVH010000015.1"/>
</dbReference>
<comment type="similarity">
    <text evidence="1">Belongs to the transglycosylase family. Rpf subfamily.</text>
</comment>
<sequence length="245" mass="24123">MSPMKKPMRVRAMTVAGGIALLGATGAGLAGTANAATTSSASSTLAKIKYCESGGNYQAVNASSGASGAYQFLDSTWRSLSAASGYSTAASAPASVQDAAAQELYAQMGTSPWAASSSCWSSMTSAPATSSTSTTASANTTATSSASTAATTSTTTTSSTSSTSPTTQTGKAAKPHAPKAQKPGAKHAHAPAKKAAKPHGKDANNHAPHAHGGKHHAKPNTPKPAKKASNTLSPKAAHAPEQAAA</sequence>
<feature type="compositionally biased region" description="Low complexity" evidence="3">
    <location>
        <begin position="126"/>
        <end position="172"/>
    </location>
</feature>
<feature type="region of interest" description="Disordered" evidence="3">
    <location>
        <begin position="126"/>
        <end position="245"/>
    </location>
</feature>
<evidence type="ECO:0000313" key="6">
    <source>
        <dbReference type="EMBL" id="RHW44561.1"/>
    </source>
</evidence>
<evidence type="ECO:0000256" key="1">
    <source>
        <dbReference type="ARBA" id="ARBA00010830"/>
    </source>
</evidence>
<dbReference type="CDD" id="cd13925">
    <property type="entry name" value="RPF"/>
    <property type="match status" value="1"/>
</dbReference>
<comment type="caution">
    <text evidence="6">The sequence shown here is derived from an EMBL/GenBank/DDBJ whole genome shotgun (WGS) entry which is preliminary data.</text>
</comment>
<feature type="domain" description="Resuscitation-promoting factor core lysozyme-like" evidence="5">
    <location>
        <begin position="42"/>
        <end position="115"/>
    </location>
</feature>
<protein>
    <recommendedName>
        <fullName evidence="5">Resuscitation-promoting factor core lysozyme-like domain-containing protein</fullName>
    </recommendedName>
</protein>